<evidence type="ECO:0000313" key="2">
    <source>
        <dbReference type="EMBL" id="KKB06925.1"/>
    </source>
</evidence>
<dbReference type="STRING" id="429727.VE26_16815"/>
<name>A0A0F5FEA8_9HYPH</name>
<dbReference type="GO" id="GO:0015940">
    <property type="term" value="P:pantothenate biosynthetic process"/>
    <property type="evidence" value="ECO:0007669"/>
    <property type="project" value="InterPro"/>
</dbReference>
<proteinExistence type="predicted"/>
<accession>A0A0F5FEA8</accession>
<dbReference type="Gene3D" id="3.40.50.620">
    <property type="entry name" value="HUPs"/>
    <property type="match status" value="1"/>
</dbReference>
<keyword evidence="1" id="KW-1133">Transmembrane helix</keyword>
<dbReference type="GO" id="GO:0004592">
    <property type="term" value="F:pantoate-beta-alanine ligase activity"/>
    <property type="evidence" value="ECO:0007669"/>
    <property type="project" value="InterPro"/>
</dbReference>
<feature type="transmembrane region" description="Helical" evidence="1">
    <location>
        <begin position="21"/>
        <end position="44"/>
    </location>
</feature>
<dbReference type="SUPFAM" id="SSF52374">
    <property type="entry name" value="Nucleotidylyl transferase"/>
    <property type="match status" value="1"/>
</dbReference>
<reference evidence="2 3" key="1">
    <citation type="submission" date="2015-03" db="EMBL/GenBank/DDBJ databases">
        <authorList>
            <person name="Hassan Y."/>
            <person name="Lepp D."/>
            <person name="Li X.-Z."/>
            <person name="Zhou T."/>
        </authorList>
    </citation>
    <scope>NUCLEOTIDE SEQUENCE [LARGE SCALE GENOMIC DNA]</scope>
    <source>
        <strain evidence="2 3">IPL18</strain>
    </source>
</reference>
<keyword evidence="1" id="KW-0812">Transmembrane</keyword>
<dbReference type="OrthoDB" id="9773087at2"/>
<dbReference type="Pfam" id="PF02569">
    <property type="entry name" value="Pantoate_ligase"/>
    <property type="match status" value="1"/>
</dbReference>
<dbReference type="InterPro" id="IPR003721">
    <property type="entry name" value="Pantoate_ligase"/>
</dbReference>
<dbReference type="EMBL" id="JZEY01000079">
    <property type="protein sequence ID" value="KKB06925.1"/>
    <property type="molecule type" value="Genomic_DNA"/>
</dbReference>
<keyword evidence="1" id="KW-0472">Membrane</keyword>
<evidence type="ECO:0000256" key="1">
    <source>
        <dbReference type="SAM" id="Phobius"/>
    </source>
</evidence>
<dbReference type="InterPro" id="IPR014729">
    <property type="entry name" value="Rossmann-like_a/b/a_fold"/>
</dbReference>
<dbReference type="RefSeq" id="WP_046106508.1">
    <property type="nucleotide sequence ID" value="NZ_JZEY01000079.1"/>
</dbReference>
<dbReference type="Proteomes" id="UP000033649">
    <property type="component" value="Unassembled WGS sequence"/>
</dbReference>
<evidence type="ECO:0000313" key="3">
    <source>
        <dbReference type="Proteomes" id="UP000033649"/>
    </source>
</evidence>
<gene>
    <name evidence="2" type="ORF">VE26_16815</name>
</gene>
<dbReference type="AlphaFoldDB" id="A0A0F5FEA8"/>
<keyword evidence="3" id="KW-1185">Reference proteome</keyword>
<sequence>MTIILRDKAARQAWRQALGTGARLVFVPTMGALNAVHVRLMALARDRADLGIASILVHVLSLFPISLP</sequence>
<comment type="caution">
    <text evidence="2">The sequence shown here is derived from an EMBL/GenBank/DDBJ whole genome shotgun (WGS) entry which is preliminary data.</text>
</comment>
<protein>
    <submittedName>
        <fullName evidence="2">Uncharacterized protein</fullName>
    </submittedName>
</protein>
<organism evidence="2 3">
    <name type="scientific">Devosia chinhatensis</name>
    <dbReference type="NCBI Taxonomy" id="429727"/>
    <lineage>
        <taxon>Bacteria</taxon>
        <taxon>Pseudomonadati</taxon>
        <taxon>Pseudomonadota</taxon>
        <taxon>Alphaproteobacteria</taxon>
        <taxon>Hyphomicrobiales</taxon>
        <taxon>Devosiaceae</taxon>
        <taxon>Devosia</taxon>
    </lineage>
</organism>